<protein>
    <submittedName>
        <fullName evidence="1">Uncharacterized protein</fullName>
    </submittedName>
</protein>
<sequence>MEELITLKIREYDTKLENFEISFTDHTLSIDDLISLYRFRNEIAQTEDIKKLTQKIHDDFCLIKQQRHESIKFVTARYDGMSKIFFFSEDYSIIFSDYQY</sequence>
<organism evidence="1">
    <name type="scientific">Chryseobacterium indologenes</name>
    <name type="common">Flavobacterium indologenes</name>
    <dbReference type="NCBI Taxonomy" id="253"/>
    <lineage>
        <taxon>Bacteria</taxon>
        <taxon>Pseudomonadati</taxon>
        <taxon>Bacteroidota</taxon>
        <taxon>Flavobacteriia</taxon>
        <taxon>Flavobacteriales</taxon>
        <taxon>Weeksellaceae</taxon>
        <taxon>Chryseobacterium group</taxon>
        <taxon>Chryseobacterium</taxon>
    </lineage>
</organism>
<dbReference type="AlphaFoldDB" id="A0A411DM03"/>
<gene>
    <name evidence="1" type="ORF">EU348_09435</name>
</gene>
<reference evidence="1" key="1">
    <citation type="submission" date="2019-01" db="EMBL/GenBank/DDBJ databases">
        <title>Whole Genome Sequencing for Putative Detection of Antimicrobial Resistance and Potential Virulence Factors in Chryseobacterium indologenes isolated from Nile Tilapia in Tanzania.</title>
        <authorList>
            <person name="Mwega E."/>
            <person name="Mutoloki S."/>
            <person name="Mugimba K."/>
            <person name="Colquhoun D."/>
            <person name="Mdegela R."/>
            <person name="Evensen O."/>
            <person name="Wasteson Y."/>
        </authorList>
    </citation>
    <scope>NUCLEOTIDE SEQUENCE [LARGE SCALE GENOMIC DNA]</scope>
    <source>
        <strain evidence="1">StR 01</strain>
    </source>
</reference>
<evidence type="ECO:0000313" key="1">
    <source>
        <dbReference type="EMBL" id="QBA21403.1"/>
    </source>
</evidence>
<dbReference type="EMBL" id="CP035532">
    <property type="protein sequence ID" value="QBA21403.1"/>
    <property type="molecule type" value="Genomic_DNA"/>
</dbReference>
<name>A0A411DM03_CHRID</name>
<proteinExistence type="predicted"/>
<accession>A0A411DM03</accession>